<evidence type="ECO:0000256" key="2">
    <source>
        <dbReference type="ARBA" id="ARBA00022723"/>
    </source>
</evidence>
<dbReference type="CDD" id="cd08070">
    <property type="entry name" value="MPN_like"/>
    <property type="match status" value="1"/>
</dbReference>
<dbReference type="Pfam" id="PF14464">
    <property type="entry name" value="Prok-JAB"/>
    <property type="match status" value="1"/>
</dbReference>
<evidence type="ECO:0000256" key="3">
    <source>
        <dbReference type="ARBA" id="ARBA00022801"/>
    </source>
</evidence>
<keyword evidence="8" id="KW-1185">Reference proteome</keyword>
<evidence type="ECO:0000256" key="4">
    <source>
        <dbReference type="ARBA" id="ARBA00022833"/>
    </source>
</evidence>
<protein>
    <submittedName>
        <fullName evidence="7">M67 family metallopeptidase</fullName>
    </submittedName>
</protein>
<dbReference type="SUPFAM" id="SSF102712">
    <property type="entry name" value="JAB1/MPN domain"/>
    <property type="match status" value="1"/>
</dbReference>
<keyword evidence="5" id="KW-0482">Metalloprotease</keyword>
<keyword evidence="4" id="KW-0862">Zinc</keyword>
<dbReference type="InterPro" id="IPR051929">
    <property type="entry name" value="VirAsm_ModProt"/>
</dbReference>
<evidence type="ECO:0000313" key="8">
    <source>
        <dbReference type="Proteomes" id="UP001199916"/>
    </source>
</evidence>
<name>A0ABS8YM87_9BACL</name>
<evidence type="ECO:0000256" key="1">
    <source>
        <dbReference type="ARBA" id="ARBA00022670"/>
    </source>
</evidence>
<evidence type="ECO:0000256" key="5">
    <source>
        <dbReference type="ARBA" id="ARBA00023049"/>
    </source>
</evidence>
<evidence type="ECO:0000259" key="6">
    <source>
        <dbReference type="PROSITE" id="PS50249"/>
    </source>
</evidence>
<dbReference type="RefSeq" id="WP_233697916.1">
    <property type="nucleotide sequence ID" value="NZ_JAJNBZ010000017.1"/>
</dbReference>
<proteinExistence type="predicted"/>
<dbReference type="Gene3D" id="3.40.140.10">
    <property type="entry name" value="Cytidine Deaminase, domain 2"/>
    <property type="match status" value="1"/>
</dbReference>
<dbReference type="SMART" id="SM00232">
    <property type="entry name" value="JAB_MPN"/>
    <property type="match status" value="1"/>
</dbReference>
<gene>
    <name evidence="7" type="ORF">LQV63_19220</name>
</gene>
<dbReference type="Proteomes" id="UP001199916">
    <property type="component" value="Unassembled WGS sequence"/>
</dbReference>
<keyword evidence="3" id="KW-0378">Hydrolase</keyword>
<sequence>MGYIRIAAGAYREMVHHCMEEKPLEACGLLSGSEGTVGRCWNIRNVNQSPVSFAMDMEQVVTALQQMKQHNEQLLGIYHSHPNSYPYPSIFDIEHVVYPCSYLIVSLNRLRPRVRSYRITGGDVQHEPIWLVPS</sequence>
<dbReference type="InterPro" id="IPR028090">
    <property type="entry name" value="JAB_dom_prok"/>
</dbReference>
<accession>A0ABS8YM87</accession>
<keyword evidence="2" id="KW-0479">Metal-binding</keyword>
<feature type="domain" description="MPN" evidence="6">
    <location>
        <begin position="4"/>
        <end position="134"/>
    </location>
</feature>
<dbReference type="PANTHER" id="PTHR34858">
    <property type="entry name" value="CYSO-CYSTEINE PEPTIDASE"/>
    <property type="match status" value="1"/>
</dbReference>
<organism evidence="7 8">
    <name type="scientific">Paenibacillus profundus</name>
    <dbReference type="NCBI Taxonomy" id="1173085"/>
    <lineage>
        <taxon>Bacteria</taxon>
        <taxon>Bacillati</taxon>
        <taxon>Bacillota</taxon>
        <taxon>Bacilli</taxon>
        <taxon>Bacillales</taxon>
        <taxon>Paenibacillaceae</taxon>
        <taxon>Paenibacillus</taxon>
    </lineage>
</organism>
<evidence type="ECO:0000313" key="7">
    <source>
        <dbReference type="EMBL" id="MCE5171435.1"/>
    </source>
</evidence>
<dbReference type="InterPro" id="IPR037518">
    <property type="entry name" value="MPN"/>
</dbReference>
<dbReference type="EMBL" id="JAJNBZ010000017">
    <property type="protein sequence ID" value="MCE5171435.1"/>
    <property type="molecule type" value="Genomic_DNA"/>
</dbReference>
<dbReference type="PANTHER" id="PTHR34858:SF1">
    <property type="entry name" value="CYSO-CYSTEINE PEPTIDASE"/>
    <property type="match status" value="1"/>
</dbReference>
<dbReference type="PROSITE" id="PS50249">
    <property type="entry name" value="MPN"/>
    <property type="match status" value="1"/>
</dbReference>
<comment type="caution">
    <text evidence="7">The sequence shown here is derived from an EMBL/GenBank/DDBJ whole genome shotgun (WGS) entry which is preliminary data.</text>
</comment>
<reference evidence="7 8" key="1">
    <citation type="submission" date="2021-11" db="EMBL/GenBank/DDBJ databases">
        <title>Draft genome sequence of Paenibacillus profundus YoMME, a new Gram-positive bacteria with exoelectrogenic properties.</title>
        <authorList>
            <person name="Hubenova Y."/>
            <person name="Hubenova E."/>
            <person name="Manasiev Y."/>
            <person name="Peykov S."/>
            <person name="Mitov M."/>
        </authorList>
    </citation>
    <scope>NUCLEOTIDE SEQUENCE [LARGE SCALE GENOMIC DNA]</scope>
    <source>
        <strain evidence="7 8">YoMME</strain>
    </source>
</reference>
<dbReference type="InterPro" id="IPR000555">
    <property type="entry name" value="JAMM/MPN+_dom"/>
</dbReference>
<keyword evidence="1" id="KW-0645">Protease</keyword>